<evidence type="ECO:0000256" key="10">
    <source>
        <dbReference type="ARBA" id="ARBA00047451"/>
    </source>
</evidence>
<dbReference type="SMART" id="SM00825">
    <property type="entry name" value="PKS_KS"/>
    <property type="match status" value="1"/>
</dbReference>
<evidence type="ECO:0000256" key="17">
    <source>
        <dbReference type="PIRNR" id="PIRNR000447"/>
    </source>
</evidence>
<dbReference type="Gene3D" id="3.40.47.10">
    <property type="match status" value="2"/>
</dbReference>
<comment type="function">
    <text evidence="16">May play a role in the biosynthesis of lipoic acid as well as longer chain fatty acids required for optimal mitochondrial function.</text>
</comment>
<evidence type="ECO:0000256" key="18">
    <source>
        <dbReference type="PIRSR" id="PIRSR000447-1"/>
    </source>
</evidence>
<dbReference type="PROSITE" id="PS00606">
    <property type="entry name" value="KS3_1"/>
    <property type="match status" value="1"/>
</dbReference>
<dbReference type="InterPro" id="IPR014030">
    <property type="entry name" value="Ketoacyl_synth_N"/>
</dbReference>
<evidence type="ECO:0000256" key="13">
    <source>
        <dbReference type="ARBA" id="ARBA00049109"/>
    </source>
</evidence>
<comment type="catalytic activity">
    <reaction evidence="10">
        <text>tetradecanoyl-[ACP] + malonyl-[ACP] + H(+) = 3-oxohexadecanoyl-[ACP] + holo-[ACP] + CO2</text>
        <dbReference type="Rhea" id="RHEA:41900"/>
        <dbReference type="Rhea" id="RHEA-COMP:9623"/>
        <dbReference type="Rhea" id="RHEA-COMP:9648"/>
        <dbReference type="Rhea" id="RHEA-COMP:9649"/>
        <dbReference type="Rhea" id="RHEA-COMP:9685"/>
        <dbReference type="ChEBI" id="CHEBI:15378"/>
        <dbReference type="ChEBI" id="CHEBI:16526"/>
        <dbReference type="ChEBI" id="CHEBI:64479"/>
        <dbReference type="ChEBI" id="CHEBI:78449"/>
        <dbReference type="ChEBI" id="CHEBI:78477"/>
        <dbReference type="ChEBI" id="CHEBI:78478"/>
    </reaction>
    <physiologicalReaction direction="left-to-right" evidence="10">
        <dbReference type="Rhea" id="RHEA:41901"/>
    </physiologicalReaction>
</comment>
<evidence type="ECO:0000256" key="19">
    <source>
        <dbReference type="RuleBase" id="RU003694"/>
    </source>
</evidence>
<evidence type="ECO:0000256" key="8">
    <source>
        <dbReference type="ARBA" id="ARBA00023315"/>
    </source>
</evidence>
<dbReference type="Pfam" id="PF02801">
    <property type="entry name" value="Ketoacyl-synt_C"/>
    <property type="match status" value="1"/>
</dbReference>
<dbReference type="PROSITE" id="PS52004">
    <property type="entry name" value="KS3_2"/>
    <property type="match status" value="1"/>
</dbReference>
<gene>
    <name evidence="21" type="ORF">CHS0354_041470</name>
</gene>
<evidence type="ECO:0000256" key="4">
    <source>
        <dbReference type="ARBA" id="ARBA00022679"/>
    </source>
</evidence>
<comment type="catalytic activity">
    <reaction evidence="14">
        <text>butanoyl-[ACP] + malonyl-[ACP] + H(+) = 3-oxohexanoyl-[ACP] + holo-[ACP] + CO2</text>
        <dbReference type="Rhea" id="RHEA:41820"/>
        <dbReference type="Rhea" id="RHEA-COMP:9623"/>
        <dbReference type="Rhea" id="RHEA-COMP:9628"/>
        <dbReference type="Rhea" id="RHEA-COMP:9629"/>
        <dbReference type="Rhea" id="RHEA-COMP:9685"/>
        <dbReference type="ChEBI" id="CHEBI:15378"/>
        <dbReference type="ChEBI" id="CHEBI:16526"/>
        <dbReference type="ChEBI" id="CHEBI:64479"/>
        <dbReference type="ChEBI" id="CHEBI:78449"/>
        <dbReference type="ChEBI" id="CHEBI:78454"/>
        <dbReference type="ChEBI" id="CHEBI:78456"/>
    </reaction>
    <physiologicalReaction direction="left-to-right" evidence="14">
        <dbReference type="Rhea" id="RHEA:41821"/>
    </physiologicalReaction>
</comment>
<reference evidence="21" key="3">
    <citation type="submission" date="2023-05" db="EMBL/GenBank/DDBJ databases">
        <authorList>
            <person name="Smith C.H."/>
        </authorList>
    </citation>
    <scope>NUCLEOTIDE SEQUENCE</scope>
    <source>
        <strain evidence="21">CHS0354</strain>
        <tissue evidence="21">Mantle</tissue>
    </source>
</reference>
<keyword evidence="3 17" id="KW-0444">Lipid biosynthesis</keyword>
<dbReference type="GO" id="GO:0005739">
    <property type="term" value="C:mitochondrion"/>
    <property type="evidence" value="ECO:0007669"/>
    <property type="project" value="TreeGrafter"/>
</dbReference>
<dbReference type="Proteomes" id="UP001195483">
    <property type="component" value="Unassembled WGS sequence"/>
</dbReference>
<dbReference type="GO" id="GO:0006633">
    <property type="term" value="P:fatty acid biosynthetic process"/>
    <property type="evidence" value="ECO:0007669"/>
    <property type="project" value="UniProtKB-KW"/>
</dbReference>
<protein>
    <recommendedName>
        <fullName evidence="17">3-oxoacyl-[acyl-carrier-protein] synthase</fullName>
    </recommendedName>
</protein>
<reference evidence="21" key="2">
    <citation type="journal article" date="2021" name="Genome Biol. Evol.">
        <title>Developing a high-quality reference genome for a parasitic bivalve with doubly uniparental inheritance (Bivalvia: Unionida).</title>
        <authorList>
            <person name="Smith C.H."/>
        </authorList>
    </citation>
    <scope>NUCLEOTIDE SEQUENCE</scope>
    <source>
        <strain evidence="21">CHS0354</strain>
        <tissue evidence="21">Mantle</tissue>
    </source>
</reference>
<dbReference type="AlphaFoldDB" id="A0AAE0TB48"/>
<evidence type="ECO:0000313" key="22">
    <source>
        <dbReference type="Proteomes" id="UP001195483"/>
    </source>
</evidence>
<comment type="catalytic activity">
    <reaction evidence="15">
        <text>octanoyl-[ACP] + malonyl-[ACP] + H(+) = 3-oxodecanoyl-[ACP] + holo-[ACP] + CO2</text>
        <dbReference type="Rhea" id="RHEA:41852"/>
        <dbReference type="Rhea" id="RHEA-COMP:9623"/>
        <dbReference type="Rhea" id="RHEA-COMP:9636"/>
        <dbReference type="Rhea" id="RHEA-COMP:9637"/>
        <dbReference type="Rhea" id="RHEA-COMP:9685"/>
        <dbReference type="ChEBI" id="CHEBI:15378"/>
        <dbReference type="ChEBI" id="CHEBI:16526"/>
        <dbReference type="ChEBI" id="CHEBI:64479"/>
        <dbReference type="ChEBI" id="CHEBI:78449"/>
        <dbReference type="ChEBI" id="CHEBI:78463"/>
        <dbReference type="ChEBI" id="CHEBI:78464"/>
    </reaction>
    <physiologicalReaction direction="left-to-right" evidence="15">
        <dbReference type="Rhea" id="RHEA:41853"/>
    </physiologicalReaction>
</comment>
<dbReference type="SUPFAM" id="SSF53901">
    <property type="entry name" value="Thiolase-like"/>
    <property type="match status" value="2"/>
</dbReference>
<keyword evidence="7 17" id="KW-0275">Fatty acid biosynthesis</keyword>
<dbReference type="CDD" id="cd00834">
    <property type="entry name" value="KAS_I_II"/>
    <property type="match status" value="1"/>
</dbReference>
<evidence type="ECO:0000256" key="3">
    <source>
        <dbReference type="ARBA" id="ARBA00022516"/>
    </source>
</evidence>
<comment type="pathway">
    <text evidence="1">Lipid metabolism; fatty acid biosynthesis.</text>
</comment>
<comment type="caution">
    <text evidence="21">The sequence shown here is derived from an EMBL/GenBank/DDBJ whole genome shotgun (WGS) entry which is preliminary data.</text>
</comment>
<dbReference type="InterPro" id="IPR016039">
    <property type="entry name" value="Thiolase-like"/>
</dbReference>
<dbReference type="InterPro" id="IPR017568">
    <property type="entry name" value="3-oxoacyl-ACP_synth-2"/>
</dbReference>
<dbReference type="Pfam" id="PF00109">
    <property type="entry name" value="ketoacyl-synt"/>
    <property type="match status" value="1"/>
</dbReference>
<dbReference type="EMBL" id="JAEAOA010002346">
    <property type="protein sequence ID" value="KAK3606518.1"/>
    <property type="molecule type" value="Genomic_DNA"/>
</dbReference>
<organism evidence="21 22">
    <name type="scientific">Potamilus streckersoni</name>
    <dbReference type="NCBI Taxonomy" id="2493646"/>
    <lineage>
        <taxon>Eukaryota</taxon>
        <taxon>Metazoa</taxon>
        <taxon>Spiralia</taxon>
        <taxon>Lophotrochozoa</taxon>
        <taxon>Mollusca</taxon>
        <taxon>Bivalvia</taxon>
        <taxon>Autobranchia</taxon>
        <taxon>Heteroconchia</taxon>
        <taxon>Palaeoheterodonta</taxon>
        <taxon>Unionida</taxon>
        <taxon>Unionoidea</taxon>
        <taxon>Unionidae</taxon>
        <taxon>Ambleminae</taxon>
        <taxon>Lampsilini</taxon>
        <taxon>Potamilus</taxon>
    </lineage>
</organism>
<evidence type="ECO:0000256" key="14">
    <source>
        <dbReference type="ARBA" id="ARBA00049449"/>
    </source>
</evidence>
<keyword evidence="8" id="KW-0012">Acyltransferase</keyword>
<dbReference type="PANTHER" id="PTHR11712">
    <property type="entry name" value="POLYKETIDE SYNTHASE-RELATED"/>
    <property type="match status" value="1"/>
</dbReference>
<keyword evidence="6" id="KW-0443">Lipid metabolism</keyword>
<accession>A0AAE0TB48</accession>
<comment type="catalytic activity">
    <reaction evidence="13">
        <text>decanoyl-[ACP] + malonyl-[ACP] + H(+) = 3-oxododecanoyl-[ACP] + holo-[ACP] + CO2</text>
        <dbReference type="Rhea" id="RHEA:41868"/>
        <dbReference type="Rhea" id="RHEA-COMP:9623"/>
        <dbReference type="Rhea" id="RHEA-COMP:9640"/>
        <dbReference type="Rhea" id="RHEA-COMP:9641"/>
        <dbReference type="Rhea" id="RHEA-COMP:9685"/>
        <dbReference type="ChEBI" id="CHEBI:15378"/>
        <dbReference type="ChEBI" id="CHEBI:16526"/>
        <dbReference type="ChEBI" id="CHEBI:64479"/>
        <dbReference type="ChEBI" id="CHEBI:78449"/>
        <dbReference type="ChEBI" id="CHEBI:78468"/>
        <dbReference type="ChEBI" id="CHEBI:78469"/>
    </reaction>
    <physiologicalReaction direction="left-to-right" evidence="13">
        <dbReference type="Rhea" id="RHEA:41869"/>
    </physiologicalReaction>
</comment>
<evidence type="ECO:0000259" key="20">
    <source>
        <dbReference type="PROSITE" id="PS52004"/>
    </source>
</evidence>
<sequence length="459" mass="49150">MNTLVWRVVFRARRQIIAQGVTWKCKKLSTQTGSRRVVVTGLGLVTCLGVGTQHVWRKLLDGACGISAIKGKEFEQIPAKVAGYVPRGNNQGELTLEDYVNPADQRIMSLASAYSLVAAEEALTDAQWKPDKEEDQIRTGVAIGMGMVGMDQIVEMGLTLREQGYRKVSPHFIPRVLVNMSAGHVSLKYGLKGPNHAVSTACTTGLHAIGDATRFIQSGDADVMVAGGTEASIDPISVAGFAKMRALSTKFNDTPHLASRPFDRDRDGFVMSEGAGVMVLEELSHALRRGAKIYGEILGYGLSGDAHHMTAPCSDGSGAQRCMKTALKNACISEEQIGYINAHATSTPLGDKAESRAIWEIFSKNCDNLLVSSTKGALGHLLGAAGSVEAIVTLLACQSGEIPPTINLDHLDTGYNLNYVPKVSVIWKNNPSGRRIALTNSFGFGGTNGCLCISSYHLD</sequence>
<evidence type="ECO:0000256" key="15">
    <source>
        <dbReference type="ARBA" id="ARBA00049533"/>
    </source>
</evidence>
<dbReference type="PANTHER" id="PTHR11712:SF336">
    <property type="entry name" value="3-OXOACYL-[ACYL-CARRIER-PROTEIN] SYNTHASE, MITOCHONDRIAL"/>
    <property type="match status" value="1"/>
</dbReference>
<dbReference type="InterPro" id="IPR000794">
    <property type="entry name" value="Beta-ketoacyl_synthase"/>
</dbReference>
<evidence type="ECO:0000256" key="6">
    <source>
        <dbReference type="ARBA" id="ARBA00023098"/>
    </source>
</evidence>
<dbReference type="InterPro" id="IPR014031">
    <property type="entry name" value="Ketoacyl_synth_C"/>
</dbReference>
<evidence type="ECO:0000256" key="12">
    <source>
        <dbReference type="ARBA" id="ARBA00048506"/>
    </source>
</evidence>
<feature type="active site" description="For beta-ketoacyl synthase activity" evidence="18">
    <location>
        <position position="202"/>
    </location>
</feature>
<comment type="catalytic activity">
    <reaction evidence="12">
        <text>a fatty acyl-[ACP] + malonyl-[ACP] + H(+) = a 3-oxoacyl-[ACP] + holo-[ACP] + CO2</text>
        <dbReference type="Rhea" id="RHEA:22836"/>
        <dbReference type="Rhea" id="RHEA-COMP:9623"/>
        <dbReference type="Rhea" id="RHEA-COMP:9685"/>
        <dbReference type="Rhea" id="RHEA-COMP:9916"/>
        <dbReference type="Rhea" id="RHEA-COMP:14125"/>
        <dbReference type="ChEBI" id="CHEBI:15378"/>
        <dbReference type="ChEBI" id="CHEBI:16526"/>
        <dbReference type="ChEBI" id="CHEBI:64479"/>
        <dbReference type="ChEBI" id="CHEBI:78449"/>
        <dbReference type="ChEBI" id="CHEBI:78776"/>
        <dbReference type="ChEBI" id="CHEBI:138651"/>
        <dbReference type="EC" id="2.3.1.41"/>
    </reaction>
    <physiologicalReaction direction="left-to-right" evidence="12">
        <dbReference type="Rhea" id="RHEA:22837"/>
    </physiologicalReaction>
</comment>
<keyword evidence="5" id="KW-0276">Fatty acid metabolism</keyword>
<dbReference type="PIRSF" id="PIRSF000447">
    <property type="entry name" value="KAS_II"/>
    <property type="match status" value="1"/>
</dbReference>
<dbReference type="FunFam" id="3.40.47.10:FF:000024">
    <property type="entry name" value="3-oxoacyl-[acyl-carrier-protein] synthase, mitochondrial"/>
    <property type="match status" value="1"/>
</dbReference>
<dbReference type="InterPro" id="IPR020841">
    <property type="entry name" value="PKS_Beta-ketoAc_synthase_dom"/>
</dbReference>
<evidence type="ECO:0000313" key="21">
    <source>
        <dbReference type="EMBL" id="KAK3606518.1"/>
    </source>
</evidence>
<evidence type="ECO:0000256" key="7">
    <source>
        <dbReference type="ARBA" id="ARBA00023160"/>
    </source>
</evidence>
<feature type="domain" description="Ketosynthase family 3 (KS3)" evidence="20">
    <location>
        <begin position="34"/>
        <end position="455"/>
    </location>
</feature>
<proteinExistence type="inferred from homology"/>
<evidence type="ECO:0000256" key="9">
    <source>
        <dbReference type="ARBA" id="ARBA00047394"/>
    </source>
</evidence>
<keyword evidence="22" id="KW-1185">Reference proteome</keyword>
<evidence type="ECO:0000256" key="2">
    <source>
        <dbReference type="ARBA" id="ARBA00008467"/>
    </source>
</evidence>
<reference evidence="21" key="1">
    <citation type="journal article" date="2021" name="Genome Biol. Evol.">
        <title>A High-Quality Reference Genome for a Parasitic Bivalve with Doubly Uniparental Inheritance (Bivalvia: Unionida).</title>
        <authorList>
            <person name="Smith C.H."/>
        </authorList>
    </citation>
    <scope>NUCLEOTIDE SEQUENCE</scope>
    <source>
        <strain evidence="21">CHS0354</strain>
    </source>
</reference>
<comment type="catalytic activity">
    <reaction evidence="9">
        <text>hexanoyl-[ACP] + malonyl-[ACP] + H(+) = 3-oxooctanoyl-[ACP] + holo-[ACP] + CO2</text>
        <dbReference type="Rhea" id="RHEA:41836"/>
        <dbReference type="Rhea" id="RHEA-COMP:9623"/>
        <dbReference type="Rhea" id="RHEA-COMP:9632"/>
        <dbReference type="Rhea" id="RHEA-COMP:9633"/>
        <dbReference type="Rhea" id="RHEA-COMP:9685"/>
        <dbReference type="ChEBI" id="CHEBI:15378"/>
        <dbReference type="ChEBI" id="CHEBI:16526"/>
        <dbReference type="ChEBI" id="CHEBI:64479"/>
        <dbReference type="ChEBI" id="CHEBI:78449"/>
        <dbReference type="ChEBI" id="CHEBI:78459"/>
        <dbReference type="ChEBI" id="CHEBI:78460"/>
    </reaction>
    <physiologicalReaction direction="left-to-right" evidence="9">
        <dbReference type="Rhea" id="RHEA:41837"/>
    </physiologicalReaction>
</comment>
<comment type="catalytic activity">
    <reaction evidence="11">
        <text>dodecanoyl-[ACP] + malonyl-[ACP] + H(+) = 3-oxotetradecanoyl-[ACP] + holo-[ACP] + CO2</text>
        <dbReference type="Rhea" id="RHEA:41884"/>
        <dbReference type="Rhea" id="RHEA-COMP:9623"/>
        <dbReference type="Rhea" id="RHEA-COMP:9644"/>
        <dbReference type="Rhea" id="RHEA-COMP:9645"/>
        <dbReference type="Rhea" id="RHEA-COMP:9685"/>
        <dbReference type="ChEBI" id="CHEBI:15378"/>
        <dbReference type="ChEBI" id="CHEBI:16526"/>
        <dbReference type="ChEBI" id="CHEBI:64479"/>
        <dbReference type="ChEBI" id="CHEBI:65264"/>
        <dbReference type="ChEBI" id="CHEBI:78449"/>
        <dbReference type="ChEBI" id="CHEBI:78473"/>
    </reaction>
    <physiologicalReaction direction="left-to-right" evidence="11">
        <dbReference type="Rhea" id="RHEA:41885"/>
    </physiologicalReaction>
</comment>
<evidence type="ECO:0000256" key="5">
    <source>
        <dbReference type="ARBA" id="ARBA00022832"/>
    </source>
</evidence>
<dbReference type="GO" id="GO:0004315">
    <property type="term" value="F:3-oxoacyl-[acyl-carrier-protein] synthase activity"/>
    <property type="evidence" value="ECO:0007669"/>
    <property type="project" value="UniProtKB-EC"/>
</dbReference>
<name>A0AAE0TB48_9BIVA</name>
<dbReference type="InterPro" id="IPR018201">
    <property type="entry name" value="Ketoacyl_synth_AS"/>
</dbReference>
<keyword evidence="4 17" id="KW-0808">Transferase</keyword>
<dbReference type="FunFam" id="3.40.47.10:FF:000015">
    <property type="entry name" value="3-oxoacyl-[acyl-carrier-protein] synthase, mitochondrial"/>
    <property type="match status" value="1"/>
</dbReference>
<dbReference type="NCBIfam" id="TIGR03150">
    <property type="entry name" value="fabF"/>
    <property type="match status" value="1"/>
</dbReference>
<evidence type="ECO:0000256" key="11">
    <source>
        <dbReference type="ARBA" id="ARBA00047578"/>
    </source>
</evidence>
<evidence type="ECO:0000256" key="16">
    <source>
        <dbReference type="ARBA" id="ARBA00054575"/>
    </source>
</evidence>
<comment type="similarity">
    <text evidence="2 17 19">Belongs to the thiolase-like superfamily. Beta-ketoacyl-ACP synthases family.</text>
</comment>
<evidence type="ECO:0000256" key="1">
    <source>
        <dbReference type="ARBA" id="ARBA00005194"/>
    </source>
</evidence>
<dbReference type="NCBIfam" id="NF005589">
    <property type="entry name" value="PRK07314.1"/>
    <property type="match status" value="1"/>
</dbReference>